<dbReference type="GO" id="GO:0005773">
    <property type="term" value="C:vacuole"/>
    <property type="evidence" value="ECO:0007669"/>
    <property type="project" value="GOC"/>
</dbReference>
<sequence length="167" mass="19825">MPAQQKRKIVRGFQQIVAQNAATVLFYRNMSLTCGAFYNTFFFFFFYDQMSPLVMCMNILTTFIYITCYHLMRYISRPEYSLMTYQLIDPGHDLNQSGGIGEHLKDIVIITSVTHLMALFSDKFWLTLLLIPVKCFWVFWVTILGPWFTLDEIEEIRRQKTEKDRNQ</sequence>
<keyword evidence="5" id="KW-0256">Endoplasmic reticulum</keyword>
<keyword evidence="4 8" id="KW-0812">Transmembrane</keyword>
<dbReference type="InterPro" id="IPR008506">
    <property type="entry name" value="SND2/TMEM208"/>
</dbReference>
<comment type="subcellular location">
    <subcellularLocation>
        <location evidence="1">Endoplasmic reticulum membrane</location>
        <topology evidence="1">Multi-pass membrane protein</topology>
    </subcellularLocation>
</comment>
<dbReference type="Pfam" id="PF05620">
    <property type="entry name" value="TMEM208_SND2"/>
    <property type="match status" value="1"/>
</dbReference>
<evidence type="ECO:0000256" key="8">
    <source>
        <dbReference type="SAM" id="Phobius"/>
    </source>
</evidence>
<evidence type="ECO:0000256" key="6">
    <source>
        <dbReference type="ARBA" id="ARBA00022989"/>
    </source>
</evidence>
<dbReference type="Proteomes" id="UP000053268">
    <property type="component" value="Unassembled WGS sequence"/>
</dbReference>
<evidence type="ECO:0000256" key="7">
    <source>
        <dbReference type="ARBA" id="ARBA00023136"/>
    </source>
</evidence>
<organism evidence="9 10">
    <name type="scientific">Papilio xuthus</name>
    <name type="common">Asian swallowtail butterfly</name>
    <dbReference type="NCBI Taxonomy" id="66420"/>
    <lineage>
        <taxon>Eukaryota</taxon>
        <taxon>Metazoa</taxon>
        <taxon>Ecdysozoa</taxon>
        <taxon>Arthropoda</taxon>
        <taxon>Hexapoda</taxon>
        <taxon>Insecta</taxon>
        <taxon>Pterygota</taxon>
        <taxon>Neoptera</taxon>
        <taxon>Endopterygota</taxon>
        <taxon>Lepidoptera</taxon>
        <taxon>Glossata</taxon>
        <taxon>Ditrysia</taxon>
        <taxon>Papilionoidea</taxon>
        <taxon>Papilionidae</taxon>
        <taxon>Papilioninae</taxon>
        <taxon>Papilio</taxon>
    </lineage>
</organism>
<comment type="similarity">
    <text evidence="2">Belongs to the TMEM208 family.</text>
</comment>
<keyword evidence="7 8" id="KW-0472">Membrane</keyword>
<evidence type="ECO:0000256" key="3">
    <source>
        <dbReference type="ARBA" id="ARBA00015033"/>
    </source>
</evidence>
<evidence type="ECO:0000256" key="4">
    <source>
        <dbReference type="ARBA" id="ARBA00022692"/>
    </source>
</evidence>
<feature type="transmembrane region" description="Helical" evidence="8">
    <location>
        <begin position="124"/>
        <end position="148"/>
    </location>
</feature>
<evidence type="ECO:0000313" key="10">
    <source>
        <dbReference type="Proteomes" id="UP000053268"/>
    </source>
</evidence>
<protein>
    <recommendedName>
        <fullName evidence="3">Transmembrane protein 208</fullName>
    </recommendedName>
</protein>
<dbReference type="PANTHER" id="PTHR13505">
    <property type="entry name" value="TRANSMEMBRANE PROTEIN 208"/>
    <property type="match status" value="1"/>
</dbReference>
<dbReference type="EMBL" id="KQ459594">
    <property type="protein sequence ID" value="KPI96147.1"/>
    <property type="molecule type" value="Genomic_DNA"/>
</dbReference>
<dbReference type="GO" id="GO:0005789">
    <property type="term" value="C:endoplasmic reticulum membrane"/>
    <property type="evidence" value="ECO:0007669"/>
    <property type="project" value="UniProtKB-SubCell"/>
</dbReference>
<proteinExistence type="inferred from homology"/>
<evidence type="ECO:0000256" key="1">
    <source>
        <dbReference type="ARBA" id="ARBA00004477"/>
    </source>
</evidence>
<feature type="transmembrane region" description="Helical" evidence="8">
    <location>
        <begin position="21"/>
        <end position="46"/>
    </location>
</feature>
<dbReference type="PANTHER" id="PTHR13505:SF7">
    <property type="entry name" value="TRANSMEMBRANE PROTEIN 208"/>
    <property type="match status" value="1"/>
</dbReference>
<dbReference type="STRING" id="66420.A0A194PS58"/>
<dbReference type="AlphaFoldDB" id="A0A194PS58"/>
<dbReference type="GO" id="GO:0006624">
    <property type="term" value="P:vacuolar protein processing"/>
    <property type="evidence" value="ECO:0007669"/>
    <property type="project" value="TreeGrafter"/>
</dbReference>
<evidence type="ECO:0000256" key="2">
    <source>
        <dbReference type="ARBA" id="ARBA00009950"/>
    </source>
</evidence>
<accession>A0A194PS58</accession>
<keyword evidence="10" id="KW-1185">Reference proteome</keyword>
<keyword evidence="6 8" id="KW-1133">Transmembrane helix</keyword>
<evidence type="ECO:0000313" key="9">
    <source>
        <dbReference type="EMBL" id="KPI96147.1"/>
    </source>
</evidence>
<reference evidence="9 10" key="1">
    <citation type="journal article" date="2015" name="Nat. Commun.">
        <title>Outbred genome sequencing and CRISPR/Cas9 gene editing in butterflies.</title>
        <authorList>
            <person name="Li X."/>
            <person name="Fan D."/>
            <person name="Zhang W."/>
            <person name="Liu G."/>
            <person name="Zhang L."/>
            <person name="Zhao L."/>
            <person name="Fang X."/>
            <person name="Chen L."/>
            <person name="Dong Y."/>
            <person name="Chen Y."/>
            <person name="Ding Y."/>
            <person name="Zhao R."/>
            <person name="Feng M."/>
            <person name="Zhu Y."/>
            <person name="Feng Y."/>
            <person name="Jiang X."/>
            <person name="Zhu D."/>
            <person name="Xiang H."/>
            <person name="Feng X."/>
            <person name="Li S."/>
            <person name="Wang J."/>
            <person name="Zhang G."/>
            <person name="Kronforst M.R."/>
            <person name="Wang W."/>
        </authorList>
    </citation>
    <scope>NUCLEOTIDE SEQUENCE [LARGE SCALE GENOMIC DNA]</scope>
    <source>
        <strain evidence="9">Ya'a_city_454_Px</strain>
        <tissue evidence="9">Whole body</tissue>
    </source>
</reference>
<feature type="transmembrane region" description="Helical" evidence="8">
    <location>
        <begin position="52"/>
        <end position="72"/>
    </location>
</feature>
<name>A0A194PS58_PAPXU</name>
<gene>
    <name evidence="9" type="ORF">RR46_06881</name>
</gene>
<evidence type="ECO:0000256" key="5">
    <source>
        <dbReference type="ARBA" id="ARBA00022824"/>
    </source>
</evidence>